<evidence type="ECO:0000313" key="5">
    <source>
        <dbReference type="Proteomes" id="UP000253303"/>
    </source>
</evidence>
<comment type="caution">
    <text evidence="4">The sequence shown here is derived from an EMBL/GenBank/DDBJ whole genome shotgun (WGS) entry which is preliminary data.</text>
</comment>
<keyword evidence="3" id="KW-1133">Transmembrane helix</keyword>
<dbReference type="InterPro" id="IPR041916">
    <property type="entry name" value="Anti_sigma_zinc_sf"/>
</dbReference>
<organism evidence="4 5">
    <name type="scientific">Spongiactinospora rosea</name>
    <dbReference type="NCBI Taxonomy" id="2248750"/>
    <lineage>
        <taxon>Bacteria</taxon>
        <taxon>Bacillati</taxon>
        <taxon>Actinomycetota</taxon>
        <taxon>Actinomycetes</taxon>
        <taxon>Streptosporangiales</taxon>
        <taxon>Streptosporangiaceae</taxon>
        <taxon>Spongiactinospora</taxon>
    </lineage>
</organism>
<reference evidence="4 5" key="1">
    <citation type="submission" date="2018-06" db="EMBL/GenBank/DDBJ databases">
        <title>Sphaerisporangium craniellae sp. nov., isolated from a marine sponge in the South China Sea.</title>
        <authorList>
            <person name="Li L."/>
        </authorList>
    </citation>
    <scope>NUCLEOTIDE SEQUENCE [LARGE SCALE GENOMIC DNA]</scope>
    <source>
        <strain evidence="4 5">LHW63015</strain>
    </source>
</reference>
<gene>
    <name evidence="4" type="ORF">DP939_34380</name>
</gene>
<dbReference type="Gene3D" id="1.10.10.1320">
    <property type="entry name" value="Anti-sigma factor, zinc-finger domain"/>
    <property type="match status" value="1"/>
</dbReference>
<evidence type="ECO:0000256" key="1">
    <source>
        <dbReference type="ARBA" id="ARBA00023015"/>
    </source>
</evidence>
<evidence type="ECO:0000256" key="2">
    <source>
        <dbReference type="ARBA" id="ARBA00023163"/>
    </source>
</evidence>
<dbReference type="AlphaFoldDB" id="A0A366LPL2"/>
<keyword evidence="1" id="KW-0805">Transcription regulation</keyword>
<sequence length="303" mass="32286">MTGDTHYDLEILAELAEGLLDDAEARPVRAHLAVCDPCGERLADLAAVREVLAATPTPAMPMGVALRIDQALAAEAGRTGRVAAAVADSPDWDRLMADAPWETAAGPSREPAPAPEPVRLGVVADDGTVVPAKRRTRPARRRRWAIPITAAAAVAAIAGSAALSTGLLTASGDGGPQPVASVPVALPPPASVEPSQAPRLAYKITNSEFNYSNRALREPLADYFAAERVWRTADSVNDKLVRCIGRVSKQVGKNPFQVDQGYYEGQEASLMLFRKNSASNQVQVRVLDPECKNLRKPARGTWD</sequence>
<dbReference type="Proteomes" id="UP000253303">
    <property type="component" value="Unassembled WGS sequence"/>
</dbReference>
<evidence type="ECO:0000256" key="3">
    <source>
        <dbReference type="SAM" id="Phobius"/>
    </source>
</evidence>
<protein>
    <submittedName>
        <fullName evidence="4">Uncharacterized protein</fullName>
    </submittedName>
</protein>
<feature type="transmembrane region" description="Helical" evidence="3">
    <location>
        <begin position="144"/>
        <end position="168"/>
    </location>
</feature>
<proteinExistence type="predicted"/>
<keyword evidence="2" id="KW-0804">Transcription</keyword>
<dbReference type="RefSeq" id="WP_113985003.1">
    <property type="nucleotide sequence ID" value="NZ_QMEY01000021.1"/>
</dbReference>
<keyword evidence="5" id="KW-1185">Reference proteome</keyword>
<accession>A0A366LPL2</accession>
<dbReference type="EMBL" id="QMEY01000021">
    <property type="protein sequence ID" value="RBQ15767.1"/>
    <property type="molecule type" value="Genomic_DNA"/>
</dbReference>
<name>A0A366LPL2_9ACTN</name>
<evidence type="ECO:0000313" key="4">
    <source>
        <dbReference type="EMBL" id="RBQ15767.1"/>
    </source>
</evidence>
<dbReference type="OrthoDB" id="3517256at2"/>
<keyword evidence="3" id="KW-0472">Membrane</keyword>
<keyword evidence="3" id="KW-0812">Transmembrane</keyword>